<dbReference type="RefSeq" id="XP_027615410.1">
    <property type="nucleotide sequence ID" value="XM_027759609.1"/>
</dbReference>
<evidence type="ECO:0000259" key="7">
    <source>
        <dbReference type="Pfam" id="PF02163"/>
    </source>
</evidence>
<protein>
    <recommendedName>
        <fullName evidence="5">Endopeptidase S2P</fullName>
    </recommendedName>
</protein>
<dbReference type="InterPro" id="IPR001193">
    <property type="entry name" value="MBTPS2"/>
</dbReference>
<dbReference type="GO" id="GO:0016020">
    <property type="term" value="C:membrane"/>
    <property type="evidence" value="ECO:0007669"/>
    <property type="project" value="InterPro"/>
</dbReference>
<dbReference type="EMBL" id="BFAD01000006">
    <property type="protein sequence ID" value="GBE84497.1"/>
    <property type="molecule type" value="Genomic_DNA"/>
</dbReference>
<keyword evidence="3 6" id="KW-1133">Transmembrane helix</keyword>
<dbReference type="PANTHER" id="PTHR13325">
    <property type="entry name" value="PROTEASE M50 MEMBRANE-BOUND TRANSCRIPTION FACTOR SITE 2 PROTEASE"/>
    <property type="match status" value="1"/>
</dbReference>
<feature type="transmembrane region" description="Helical" evidence="6">
    <location>
        <begin position="100"/>
        <end position="124"/>
    </location>
</feature>
<organism evidence="8 9">
    <name type="scientific">Sparassis crispa</name>
    <dbReference type="NCBI Taxonomy" id="139825"/>
    <lineage>
        <taxon>Eukaryota</taxon>
        <taxon>Fungi</taxon>
        <taxon>Dikarya</taxon>
        <taxon>Basidiomycota</taxon>
        <taxon>Agaricomycotina</taxon>
        <taxon>Agaricomycetes</taxon>
        <taxon>Polyporales</taxon>
        <taxon>Sparassidaceae</taxon>
        <taxon>Sparassis</taxon>
    </lineage>
</organism>
<evidence type="ECO:0000256" key="1">
    <source>
        <dbReference type="ARBA" id="ARBA00004127"/>
    </source>
</evidence>
<dbReference type="AlphaFoldDB" id="A0A401GQJ5"/>
<evidence type="ECO:0000313" key="9">
    <source>
        <dbReference type="Proteomes" id="UP000287166"/>
    </source>
</evidence>
<name>A0A401GQJ5_9APHY</name>
<comment type="subcellular location">
    <subcellularLocation>
        <location evidence="1">Endomembrane system</location>
        <topology evidence="1">Multi-pass membrane protein</topology>
    </subcellularLocation>
</comment>
<feature type="transmembrane region" description="Helical" evidence="6">
    <location>
        <begin position="253"/>
        <end position="276"/>
    </location>
</feature>
<sequence length="587" mass="64318">MPSHHVEQLQALFLSLCVFWAVVHLLYRIVSRAVRPRSILPTTSGAPRHVGDFFKQSLTQVSLWKLHLRIQTTAFNSLHDGIISSFNQARGSVTRGALVALYDFGAVSGVVGLLGSMLLLLWTAMKSASSLRYFSSAVSLNSISALKRRDSLSSQSTRFGEPSRLPIQLIIPGLTVPLVHLPLMLFALVVSQVVHEAGHTVTAALESVPVTSIGATLTVLFPSAFVTLSAHTSGALPPAARLRVSSSGAFHNILLWLLTAVVSASLSPLFLSIGYIDIGPWGRVVTDIVEDSPLRDHLPIGAIVTRLDDVQLTRANASVDIWSSYLSGSYKLLHEGSETNPGWCVERAWFADQADSCCRSFPNDGSHGQPVSCFVSYEPAALERCVDPVPFLDESTSSSNAKRCLSSIDCGGNFLCVWPRSDQELLRLTLQSPPSLRQPEPQREHVVVWSGSRLDILEEVEVSKWMPRIRYLPLRLPRVASIFVEYLKLLNLSLYFINLLPMSPLDGAQFLDALADYVTSWHTSASSAMEAQEAFIHLESGPQSLVAAGAVPYYGRWKHRVQRIFHICVIVLLALCISSEVCNALTS</sequence>
<dbReference type="PANTHER" id="PTHR13325:SF3">
    <property type="entry name" value="MEMBRANE-BOUND TRANSCRIPTION FACTOR SITE-2 PROTEASE"/>
    <property type="match status" value="1"/>
</dbReference>
<dbReference type="PRINTS" id="PR01000">
    <property type="entry name" value="SREBPS2PTASE"/>
</dbReference>
<dbReference type="GO" id="GO:0004222">
    <property type="term" value="F:metalloendopeptidase activity"/>
    <property type="evidence" value="ECO:0007669"/>
    <property type="project" value="InterPro"/>
</dbReference>
<feature type="transmembrane region" description="Helical" evidence="6">
    <location>
        <begin position="167"/>
        <end position="190"/>
    </location>
</feature>
<dbReference type="Pfam" id="PF02163">
    <property type="entry name" value="Peptidase_M50"/>
    <property type="match status" value="1"/>
</dbReference>
<evidence type="ECO:0000256" key="5">
    <source>
        <dbReference type="ARBA" id="ARBA00032658"/>
    </source>
</evidence>
<dbReference type="GO" id="GO:1905897">
    <property type="term" value="P:regulation of response to endoplasmic reticulum stress"/>
    <property type="evidence" value="ECO:0007669"/>
    <property type="project" value="TreeGrafter"/>
</dbReference>
<dbReference type="STRING" id="139825.A0A401GQJ5"/>
<dbReference type="GO" id="GO:0012505">
    <property type="term" value="C:endomembrane system"/>
    <property type="evidence" value="ECO:0007669"/>
    <property type="project" value="UniProtKB-SubCell"/>
</dbReference>
<comment type="caution">
    <text evidence="8">The sequence shown here is derived from an EMBL/GenBank/DDBJ whole genome shotgun (WGS) entry which is preliminary data.</text>
</comment>
<dbReference type="Proteomes" id="UP000287166">
    <property type="component" value="Unassembled WGS sequence"/>
</dbReference>
<dbReference type="OrthoDB" id="7694678at2759"/>
<evidence type="ECO:0000313" key="8">
    <source>
        <dbReference type="EMBL" id="GBE84497.1"/>
    </source>
</evidence>
<evidence type="ECO:0000256" key="2">
    <source>
        <dbReference type="ARBA" id="ARBA00022692"/>
    </source>
</evidence>
<dbReference type="GeneID" id="38781414"/>
<dbReference type="GO" id="GO:0031293">
    <property type="term" value="P:membrane protein intracellular domain proteolysis"/>
    <property type="evidence" value="ECO:0007669"/>
    <property type="project" value="TreeGrafter"/>
</dbReference>
<evidence type="ECO:0000256" key="3">
    <source>
        <dbReference type="ARBA" id="ARBA00022989"/>
    </source>
</evidence>
<evidence type="ECO:0000256" key="6">
    <source>
        <dbReference type="SAM" id="Phobius"/>
    </source>
</evidence>
<dbReference type="InterPro" id="IPR008915">
    <property type="entry name" value="Peptidase_M50"/>
</dbReference>
<dbReference type="GO" id="GO:0005737">
    <property type="term" value="C:cytoplasm"/>
    <property type="evidence" value="ECO:0007669"/>
    <property type="project" value="TreeGrafter"/>
</dbReference>
<keyword evidence="4 6" id="KW-0472">Membrane</keyword>
<feature type="transmembrane region" description="Helical" evidence="6">
    <location>
        <begin position="12"/>
        <end position="30"/>
    </location>
</feature>
<proteinExistence type="predicted"/>
<feature type="transmembrane region" description="Helical" evidence="6">
    <location>
        <begin position="564"/>
        <end position="586"/>
    </location>
</feature>
<gene>
    <name evidence="8" type="ORF">SCP_0604760</name>
</gene>
<reference evidence="8 9" key="1">
    <citation type="journal article" date="2018" name="Sci. Rep.">
        <title>Genome sequence of the cauliflower mushroom Sparassis crispa (Hanabiratake) and its association with beneficial usage.</title>
        <authorList>
            <person name="Kiyama R."/>
            <person name="Furutani Y."/>
            <person name="Kawaguchi K."/>
            <person name="Nakanishi T."/>
        </authorList>
    </citation>
    <scope>NUCLEOTIDE SEQUENCE [LARGE SCALE GENOMIC DNA]</scope>
</reference>
<keyword evidence="2 6" id="KW-0812">Transmembrane</keyword>
<dbReference type="InParanoid" id="A0A401GQJ5"/>
<keyword evidence="9" id="KW-1185">Reference proteome</keyword>
<evidence type="ECO:0000256" key="4">
    <source>
        <dbReference type="ARBA" id="ARBA00023136"/>
    </source>
</evidence>
<accession>A0A401GQJ5</accession>
<feature type="domain" description="Peptidase M50" evidence="7">
    <location>
        <begin position="184"/>
        <end position="305"/>
    </location>
</feature>